<comment type="subcellular location">
    <subcellularLocation>
        <location evidence="1">Cell membrane</location>
        <topology evidence="1">Multi-pass membrane protein</topology>
    </subcellularLocation>
</comment>
<sequence>MNIMRAWYARGVAFAKQDAGMLALINLLLATVAFGKDLLQAAFFGTSAAADALTLAFFIPDTLGNNLMAFAIGVACVPMFCKLLVQGETGRLRRVFLQLCVYAVLLSSLSCLLVFVLRDPVLQLLGSGMDADVFALTRSLLNLLLPTMVLFPLCMIASGALQAQGNFKVPALGPVLFNTGFLLALVLLLIVKPEQEQGAWWTAIGIAAGVVGMTALLARAFFQSGGREWFSSAVWRGLWREQDDLLRVVRTFAPFLLILFCSQFVYMVERHVASLLGSGTIAGLNYAFRLAQFPNWVFVAALTTVLLPAMARAVGERNPAQVRVALTRAIKITLLLTVPMSLVLYLGRVPIVALLLQHGSFDHESLRTTADILAGYSLSIVPQALAAVGLRYYMAVERMRVPAVLGLLAMLVTIGCDLLGAPKFGPAALGYGAAVGAWVNALAILLLLNGDLQKQGRMGAPHESISHHHSGV</sequence>
<keyword evidence="5" id="KW-0573">Peptidoglycan synthesis</keyword>
<feature type="transmembrane region" description="Helical" evidence="8">
    <location>
        <begin position="376"/>
        <end position="394"/>
    </location>
</feature>
<protein>
    <submittedName>
        <fullName evidence="9">Putative peptidoglycan lipid II flippase</fullName>
    </submittedName>
</protein>
<evidence type="ECO:0000313" key="10">
    <source>
        <dbReference type="Proteomes" id="UP000245634"/>
    </source>
</evidence>
<dbReference type="EMBL" id="QGGL01000004">
    <property type="protein sequence ID" value="PWK14958.1"/>
    <property type="molecule type" value="Genomic_DNA"/>
</dbReference>
<feature type="transmembrane region" description="Helical" evidence="8">
    <location>
        <begin position="175"/>
        <end position="193"/>
    </location>
</feature>
<evidence type="ECO:0000256" key="8">
    <source>
        <dbReference type="SAM" id="Phobius"/>
    </source>
</evidence>
<reference evidence="9 10" key="1">
    <citation type="submission" date="2018-05" db="EMBL/GenBank/DDBJ databases">
        <title>Genomic Encyclopedia of Type Strains, Phase IV (KMG-IV): sequencing the most valuable type-strain genomes for metagenomic binning, comparative biology and taxonomic classification.</title>
        <authorList>
            <person name="Goeker M."/>
        </authorList>
    </citation>
    <scope>NUCLEOTIDE SEQUENCE [LARGE SCALE GENOMIC DNA]</scope>
    <source>
        <strain evidence="9 10">DSM 18773</strain>
    </source>
</reference>
<dbReference type="Pfam" id="PF03023">
    <property type="entry name" value="MurJ"/>
    <property type="match status" value="1"/>
</dbReference>
<evidence type="ECO:0000256" key="3">
    <source>
        <dbReference type="ARBA" id="ARBA00022692"/>
    </source>
</evidence>
<dbReference type="InterPro" id="IPR051050">
    <property type="entry name" value="Lipid_II_flippase_MurJ/MviN"/>
</dbReference>
<evidence type="ECO:0000256" key="5">
    <source>
        <dbReference type="ARBA" id="ARBA00022984"/>
    </source>
</evidence>
<name>A0A316DB50_9BACL</name>
<keyword evidence="2" id="KW-1003">Cell membrane</keyword>
<proteinExistence type="predicted"/>
<dbReference type="InterPro" id="IPR004268">
    <property type="entry name" value="MurJ"/>
</dbReference>
<feature type="transmembrane region" description="Helical" evidence="8">
    <location>
        <begin position="199"/>
        <end position="222"/>
    </location>
</feature>
<comment type="caution">
    <text evidence="9">The sequence shown here is derived from an EMBL/GenBank/DDBJ whole genome shotgun (WGS) entry which is preliminary data.</text>
</comment>
<dbReference type="GO" id="GO:0009252">
    <property type="term" value="P:peptidoglycan biosynthetic process"/>
    <property type="evidence" value="ECO:0007669"/>
    <property type="project" value="UniProtKB-KW"/>
</dbReference>
<feature type="transmembrane region" description="Helical" evidence="8">
    <location>
        <begin position="248"/>
        <end position="268"/>
    </location>
</feature>
<dbReference type="GO" id="GO:0015648">
    <property type="term" value="F:lipid-linked peptidoglycan transporter activity"/>
    <property type="evidence" value="ECO:0007669"/>
    <property type="project" value="TreeGrafter"/>
</dbReference>
<dbReference type="PRINTS" id="PR01806">
    <property type="entry name" value="VIRFACTRMVIN"/>
</dbReference>
<feature type="transmembrane region" description="Helical" evidence="8">
    <location>
        <begin position="293"/>
        <end position="311"/>
    </location>
</feature>
<evidence type="ECO:0000256" key="4">
    <source>
        <dbReference type="ARBA" id="ARBA00022960"/>
    </source>
</evidence>
<accession>A0A316DB50</accession>
<keyword evidence="7 8" id="KW-0472">Membrane</keyword>
<dbReference type="PANTHER" id="PTHR47019">
    <property type="entry name" value="LIPID II FLIPPASE MURJ"/>
    <property type="match status" value="1"/>
</dbReference>
<evidence type="ECO:0000313" key="9">
    <source>
        <dbReference type="EMBL" id="PWK14958.1"/>
    </source>
</evidence>
<dbReference type="Proteomes" id="UP000245634">
    <property type="component" value="Unassembled WGS sequence"/>
</dbReference>
<organism evidence="9 10">
    <name type="scientific">Tumebacillus permanentifrigoris</name>
    <dbReference type="NCBI Taxonomy" id="378543"/>
    <lineage>
        <taxon>Bacteria</taxon>
        <taxon>Bacillati</taxon>
        <taxon>Bacillota</taxon>
        <taxon>Bacilli</taxon>
        <taxon>Bacillales</taxon>
        <taxon>Alicyclobacillaceae</taxon>
        <taxon>Tumebacillus</taxon>
    </lineage>
</organism>
<evidence type="ECO:0000256" key="7">
    <source>
        <dbReference type="ARBA" id="ARBA00023136"/>
    </source>
</evidence>
<dbReference type="OrthoDB" id="9804143at2"/>
<feature type="transmembrane region" description="Helical" evidence="8">
    <location>
        <begin position="143"/>
        <end position="163"/>
    </location>
</feature>
<dbReference type="GO" id="GO:0034204">
    <property type="term" value="P:lipid translocation"/>
    <property type="evidence" value="ECO:0007669"/>
    <property type="project" value="TreeGrafter"/>
</dbReference>
<feature type="transmembrane region" description="Helical" evidence="8">
    <location>
        <begin position="428"/>
        <end position="448"/>
    </location>
</feature>
<feature type="transmembrane region" description="Helical" evidence="8">
    <location>
        <begin position="332"/>
        <end position="356"/>
    </location>
</feature>
<feature type="transmembrane region" description="Helical" evidence="8">
    <location>
        <begin position="97"/>
        <end position="117"/>
    </location>
</feature>
<evidence type="ECO:0000256" key="2">
    <source>
        <dbReference type="ARBA" id="ARBA00022475"/>
    </source>
</evidence>
<dbReference type="GO" id="GO:0008360">
    <property type="term" value="P:regulation of cell shape"/>
    <property type="evidence" value="ECO:0007669"/>
    <property type="project" value="UniProtKB-KW"/>
</dbReference>
<keyword evidence="4" id="KW-0133">Cell shape</keyword>
<feature type="transmembrane region" description="Helical" evidence="8">
    <location>
        <begin position="401"/>
        <end position="422"/>
    </location>
</feature>
<dbReference type="PANTHER" id="PTHR47019:SF1">
    <property type="entry name" value="LIPID II FLIPPASE MURJ"/>
    <property type="match status" value="1"/>
</dbReference>
<dbReference type="GO" id="GO:0005886">
    <property type="term" value="C:plasma membrane"/>
    <property type="evidence" value="ECO:0007669"/>
    <property type="project" value="UniProtKB-SubCell"/>
</dbReference>
<keyword evidence="3 8" id="KW-0812">Transmembrane</keyword>
<evidence type="ECO:0000256" key="1">
    <source>
        <dbReference type="ARBA" id="ARBA00004651"/>
    </source>
</evidence>
<dbReference type="AlphaFoldDB" id="A0A316DB50"/>
<gene>
    <name evidence="9" type="ORF">C7459_104162</name>
</gene>
<evidence type="ECO:0000256" key="6">
    <source>
        <dbReference type="ARBA" id="ARBA00022989"/>
    </source>
</evidence>
<keyword evidence="6 8" id="KW-1133">Transmembrane helix</keyword>
<keyword evidence="10" id="KW-1185">Reference proteome</keyword>